<protein>
    <submittedName>
        <fullName evidence="2">Uncharacterized protein</fullName>
    </submittedName>
</protein>
<dbReference type="EMBL" id="KN817549">
    <property type="protein sequence ID" value="KJA22493.1"/>
    <property type="molecule type" value="Genomic_DNA"/>
</dbReference>
<organism evidence="2 3">
    <name type="scientific">Hypholoma sublateritium (strain FD-334 SS-4)</name>
    <dbReference type="NCBI Taxonomy" id="945553"/>
    <lineage>
        <taxon>Eukaryota</taxon>
        <taxon>Fungi</taxon>
        <taxon>Dikarya</taxon>
        <taxon>Basidiomycota</taxon>
        <taxon>Agaricomycotina</taxon>
        <taxon>Agaricomycetes</taxon>
        <taxon>Agaricomycetidae</taxon>
        <taxon>Agaricales</taxon>
        <taxon>Agaricineae</taxon>
        <taxon>Strophariaceae</taxon>
        <taxon>Hypholoma</taxon>
    </lineage>
</organism>
<dbReference type="Proteomes" id="UP000054270">
    <property type="component" value="Unassembled WGS sequence"/>
</dbReference>
<reference evidence="3" key="1">
    <citation type="submission" date="2014-04" db="EMBL/GenBank/DDBJ databases">
        <title>Evolutionary Origins and Diversification of the Mycorrhizal Mutualists.</title>
        <authorList>
            <consortium name="DOE Joint Genome Institute"/>
            <consortium name="Mycorrhizal Genomics Consortium"/>
            <person name="Kohler A."/>
            <person name="Kuo A."/>
            <person name="Nagy L.G."/>
            <person name="Floudas D."/>
            <person name="Copeland A."/>
            <person name="Barry K.W."/>
            <person name="Cichocki N."/>
            <person name="Veneault-Fourrey C."/>
            <person name="LaButti K."/>
            <person name="Lindquist E.A."/>
            <person name="Lipzen A."/>
            <person name="Lundell T."/>
            <person name="Morin E."/>
            <person name="Murat C."/>
            <person name="Riley R."/>
            <person name="Ohm R."/>
            <person name="Sun H."/>
            <person name="Tunlid A."/>
            <person name="Henrissat B."/>
            <person name="Grigoriev I.V."/>
            <person name="Hibbett D.S."/>
            <person name="Martin F."/>
        </authorList>
    </citation>
    <scope>NUCLEOTIDE SEQUENCE [LARGE SCALE GENOMIC DNA]</scope>
    <source>
        <strain evidence="3">FD-334 SS-4</strain>
    </source>
</reference>
<sequence length="362" mass="39902">MTLSVAQFLGGALDVLWSLTPHLLVNFSSSATGLAYLFFQHWAGAVALCIVLIMARTLWLIFSGLAELGFRAVPYVQSRRGGLSGSFAFNLPVAPQSASVVWRIVSGNAPLNYALLAVCAIYAAAHLYFPGEDYGNLFRGLEVTKRPAVWCASFHSRLSTLLDRLPGRGAEDMRARQDAHETNQHALVTCFMALAQKLDSMSEMYAHQQAAIGDVLELVHQMYTDCNSQLDKVFGLLESEGRERKALSTQLMDQDAILAQVKHLKNEVDARTTRLSVASVTEKALREELSAKQAQEEVLVSQIAGLQKDAVTLKLKHVAERDSLLRHFEQNANAHMNWARSVQSIIGSSQQLDLHASIEELP</sequence>
<proteinExistence type="predicted"/>
<keyword evidence="1" id="KW-0812">Transmembrane</keyword>
<accession>A0A0D2MFV7</accession>
<keyword evidence="3" id="KW-1185">Reference proteome</keyword>
<evidence type="ECO:0000256" key="1">
    <source>
        <dbReference type="SAM" id="Phobius"/>
    </source>
</evidence>
<evidence type="ECO:0000313" key="3">
    <source>
        <dbReference type="Proteomes" id="UP000054270"/>
    </source>
</evidence>
<keyword evidence="1" id="KW-1133">Transmembrane helix</keyword>
<feature type="transmembrane region" description="Helical" evidence="1">
    <location>
        <begin position="42"/>
        <end position="66"/>
    </location>
</feature>
<dbReference type="AlphaFoldDB" id="A0A0D2MFV7"/>
<name>A0A0D2MFV7_HYPSF</name>
<keyword evidence="1" id="KW-0472">Membrane</keyword>
<evidence type="ECO:0000313" key="2">
    <source>
        <dbReference type="EMBL" id="KJA22493.1"/>
    </source>
</evidence>
<gene>
    <name evidence="2" type="ORF">HYPSUDRAFT_54836</name>
</gene>